<evidence type="ECO:0000259" key="1">
    <source>
        <dbReference type="Pfam" id="PF13406"/>
    </source>
</evidence>
<keyword evidence="2" id="KW-0326">Glycosidase</keyword>
<proteinExistence type="predicted"/>
<sequence length="341" mass="40449">MRYVYLIIILIFSNNLYAKDYTKNIKTKFFIKDMVDKYNFSKDELNILFSNVIVQKQALARYVRKPRPKITHTKKKPINKIKRVGSWDRYEAWILKRGRINRGAKYMKKYKIPLEKAYNKFGLPPEYITAIIGIESYYGKNTGKFPVLDTLTTLAFESNRKNNFFKHQLKSFLLMTKKEKVNPKVIKGSIAGAIGLCQFMPSNYEKLAIDFNGDGRKQMNNHIDAIGSIAHYFKQNHWKKGEEVAVRVKYKGNRFKKLKTGYKYKYHRSYLKGISPITPFNYHGKVSLIKLKRTKYDELWYGAKNFFVITRYNHSNYYAMAVYQLAKKIKEEYKRRYLNPI</sequence>
<dbReference type="SUPFAM" id="SSF53955">
    <property type="entry name" value="Lysozyme-like"/>
    <property type="match status" value="1"/>
</dbReference>
<dbReference type="GO" id="GO:0009253">
    <property type="term" value="P:peptidoglycan catabolic process"/>
    <property type="evidence" value="ECO:0007669"/>
    <property type="project" value="TreeGrafter"/>
</dbReference>
<organism evidence="2">
    <name type="scientific">hydrothermal vent metagenome</name>
    <dbReference type="NCBI Taxonomy" id="652676"/>
    <lineage>
        <taxon>unclassified sequences</taxon>
        <taxon>metagenomes</taxon>
        <taxon>ecological metagenomes</taxon>
    </lineage>
</organism>
<dbReference type="InterPro" id="IPR043426">
    <property type="entry name" value="MltB-like"/>
</dbReference>
<dbReference type="EC" id="3.2.1.-" evidence="2"/>
<dbReference type="Gene3D" id="1.10.530.10">
    <property type="match status" value="1"/>
</dbReference>
<accession>A0A1W1BM95</accession>
<dbReference type="Gene3D" id="1.10.8.350">
    <property type="entry name" value="Bacterial muramidase"/>
    <property type="match status" value="1"/>
</dbReference>
<name>A0A1W1BM95_9ZZZZ</name>
<evidence type="ECO:0000313" key="2">
    <source>
        <dbReference type="EMBL" id="SFV54664.1"/>
    </source>
</evidence>
<keyword evidence="2" id="KW-0378">Hydrolase</keyword>
<dbReference type="PANTHER" id="PTHR30163">
    <property type="entry name" value="MEMBRANE-BOUND LYTIC MUREIN TRANSGLYCOSYLASE B"/>
    <property type="match status" value="1"/>
</dbReference>
<reference evidence="2" key="1">
    <citation type="submission" date="2016-10" db="EMBL/GenBank/DDBJ databases">
        <authorList>
            <person name="de Groot N.N."/>
        </authorList>
    </citation>
    <scope>NUCLEOTIDE SEQUENCE</scope>
</reference>
<protein>
    <submittedName>
        <fullName evidence="2">Membrane-bound lytic murein transglycosylase B</fullName>
        <ecNumber evidence="2">3.2.1.-</ecNumber>
    </submittedName>
</protein>
<dbReference type="InterPro" id="IPR031304">
    <property type="entry name" value="SLT_2"/>
</dbReference>
<dbReference type="PANTHER" id="PTHR30163:SF9">
    <property type="entry name" value="MEMBRANE-BOUND LYTIC MUREIN TRANSGLYCOSYLASE B"/>
    <property type="match status" value="1"/>
</dbReference>
<dbReference type="InterPro" id="IPR023346">
    <property type="entry name" value="Lysozyme-like_dom_sf"/>
</dbReference>
<dbReference type="CDD" id="cd13399">
    <property type="entry name" value="Slt35-like"/>
    <property type="match status" value="1"/>
</dbReference>
<dbReference type="AlphaFoldDB" id="A0A1W1BM95"/>
<dbReference type="GO" id="GO:0008933">
    <property type="term" value="F:peptidoglycan lytic transglycosylase activity"/>
    <property type="evidence" value="ECO:0007669"/>
    <property type="project" value="TreeGrafter"/>
</dbReference>
<feature type="domain" description="Transglycosylase SLT" evidence="1">
    <location>
        <begin position="30"/>
        <end position="327"/>
    </location>
</feature>
<dbReference type="InterPro" id="IPR011757">
    <property type="entry name" value="Lytic_transglycosylase_MltB"/>
</dbReference>
<dbReference type="EMBL" id="FPHG01000025">
    <property type="protein sequence ID" value="SFV54664.1"/>
    <property type="molecule type" value="Genomic_DNA"/>
</dbReference>
<dbReference type="FunFam" id="1.10.8.350:FF:000001">
    <property type="entry name" value="Lytic murein transglycosylase B"/>
    <property type="match status" value="1"/>
</dbReference>
<gene>
    <name evidence="2" type="ORF">MNB_SV-9-974</name>
</gene>
<dbReference type="GO" id="GO:0016798">
    <property type="term" value="F:hydrolase activity, acting on glycosyl bonds"/>
    <property type="evidence" value="ECO:0007669"/>
    <property type="project" value="UniProtKB-KW"/>
</dbReference>
<dbReference type="NCBIfam" id="TIGR02282">
    <property type="entry name" value="MltB"/>
    <property type="match status" value="1"/>
</dbReference>
<dbReference type="Pfam" id="PF13406">
    <property type="entry name" value="SLT_2"/>
    <property type="match status" value="1"/>
</dbReference>